<dbReference type="BioCyc" id="LINT1193029:G11R4-4717-MONOMER"/>
<comment type="caution">
    <text evidence="1">The sequence shown here is derived from an EMBL/GenBank/DDBJ whole genome shotgun (WGS) entry which is preliminary data.</text>
</comment>
<proteinExistence type="predicted"/>
<organism evidence="1 2">
    <name type="scientific">Leptospira interrogans serovar Pyrogenes str. 200701872</name>
    <dbReference type="NCBI Taxonomy" id="1193029"/>
    <lineage>
        <taxon>Bacteria</taxon>
        <taxon>Pseudomonadati</taxon>
        <taxon>Spirochaetota</taxon>
        <taxon>Spirochaetia</taxon>
        <taxon>Leptospirales</taxon>
        <taxon>Leptospiraceae</taxon>
        <taxon>Leptospira</taxon>
    </lineage>
</organism>
<reference evidence="1 2" key="1">
    <citation type="submission" date="2013-01" db="EMBL/GenBank/DDBJ databases">
        <authorList>
            <person name="Harkins D.M."/>
            <person name="Durkin A.S."/>
            <person name="Brinkac L.M."/>
            <person name="Haft D.H."/>
            <person name="Selengut J.D."/>
            <person name="Sanka R."/>
            <person name="DePew J."/>
            <person name="Purushe J."/>
            <person name="Picardeau M."/>
            <person name="Werts C."/>
            <person name="Goarant C."/>
            <person name="Vinetz J.M."/>
            <person name="Sutton G.G."/>
            <person name="Nierman W.C."/>
            <person name="Fouts D.E."/>
        </authorList>
    </citation>
    <scope>NUCLEOTIDE SEQUENCE [LARGE SCALE GENOMIC DNA]</scope>
    <source>
        <strain evidence="1 2">200701872</strain>
    </source>
</reference>
<evidence type="ECO:0000313" key="1">
    <source>
        <dbReference type="EMBL" id="EMP04718.1"/>
    </source>
</evidence>
<gene>
    <name evidence="1" type="ORF">LEP1GSC124_0698</name>
</gene>
<sequence length="164" mass="19022">MRSKQSELDSKQFMNQFKFFLIAILLVLSIVNCNKKEPISILEIRDLIEKQNLVEELRKAEEDLRLKGDNAALLYVRGWIRYLQKNQDAAMSDFKKCLGFDPKSLDCKRGLGLIYESNKEYKEAELVYKEALSFAKEKGADSEALIHENIGILYLRQNLKKSKV</sequence>
<dbReference type="SMART" id="SM00028">
    <property type="entry name" value="TPR"/>
    <property type="match status" value="2"/>
</dbReference>
<dbReference type="Gene3D" id="1.25.40.10">
    <property type="entry name" value="Tetratricopeptide repeat domain"/>
    <property type="match status" value="1"/>
</dbReference>
<name>M6ZDZ5_LEPIR</name>
<dbReference type="InterPro" id="IPR011990">
    <property type="entry name" value="TPR-like_helical_dom_sf"/>
</dbReference>
<protein>
    <submittedName>
        <fullName evidence="1">Tetratricopeptide repeat protein</fullName>
    </submittedName>
</protein>
<dbReference type="Pfam" id="PF13181">
    <property type="entry name" value="TPR_8"/>
    <property type="match status" value="2"/>
</dbReference>
<dbReference type="Proteomes" id="UP000012117">
    <property type="component" value="Unassembled WGS sequence"/>
</dbReference>
<dbReference type="AlphaFoldDB" id="M6ZDZ5"/>
<dbReference type="SUPFAM" id="SSF48452">
    <property type="entry name" value="TPR-like"/>
    <property type="match status" value="1"/>
</dbReference>
<accession>M6ZDZ5</accession>
<dbReference type="EMBL" id="AKWN02000499">
    <property type="protein sequence ID" value="EMP04718.1"/>
    <property type="molecule type" value="Genomic_DNA"/>
</dbReference>
<dbReference type="InterPro" id="IPR019734">
    <property type="entry name" value="TPR_rpt"/>
</dbReference>
<evidence type="ECO:0000313" key="2">
    <source>
        <dbReference type="Proteomes" id="UP000012117"/>
    </source>
</evidence>